<gene>
    <name evidence="1" type="ORF">FGF80_02920</name>
</gene>
<accession>A0A4P9TC48</accession>
<sequence>MRGPEHYDNEYYQQLGPQDKKDFEKLFRKKVNSIDEEGARESYERSFQSNFEAEYRLFRDIVNAFSSGQAGFEATVVDPLYEFGDSNAEVLLAKFQSNSVHLCFVSCCVGGHNYTEWMSGVNETHELASDDEMMEALKTHINCSGLELGTVQYVTITRDIDIPDADVRILKAGTDPEYYAVWKLLRSAEYNEEEEEMEDAKTITYHDGKMAVPDFQQLCERGIDPTAAENDDIKYSLTSHPVFPVGEVCLDLYLDKLGDKENPKEFYENEFEEAFLDNIYFGNDRGAMTSLAEDQVDILLEFGLKHGILKEDSDVVDERDYKIMWGSEDAGAIKSMVREKFIDSKVPEETGEIAFLRAKEDFEEGEHSLDDFDMD</sequence>
<protein>
    <submittedName>
        <fullName evidence="1">Uncharacterized protein</fullName>
    </submittedName>
</protein>
<keyword evidence="2" id="KW-1185">Reference proteome</keyword>
<proteinExistence type="predicted"/>
<dbReference type="Proteomes" id="UP000307562">
    <property type="component" value="Chromosome"/>
</dbReference>
<dbReference type="RefSeq" id="WP_138652129.1">
    <property type="nucleotide sequence ID" value="NZ_CP040637.1"/>
</dbReference>
<organism evidence="1 2">
    <name type="scientific">Natrinema pallidum</name>
    <dbReference type="NCBI Taxonomy" id="69527"/>
    <lineage>
        <taxon>Archaea</taxon>
        <taxon>Methanobacteriati</taxon>
        <taxon>Methanobacteriota</taxon>
        <taxon>Stenosarchaea group</taxon>
        <taxon>Halobacteria</taxon>
        <taxon>Halobacteriales</taxon>
        <taxon>Natrialbaceae</taxon>
        <taxon>Natrinema</taxon>
    </lineage>
</organism>
<name>A0A4P9TC48_9EURY</name>
<reference evidence="2" key="1">
    <citation type="submission" date="2019-05" db="EMBL/GenBank/DDBJ databases">
        <title>Complete Genome Sequence and Methylation Pattern of the Halophilic Archaeon Natrinema pallidum BOL6-1.</title>
        <authorList>
            <person name="DasSarma P."/>
            <person name="DasSarma B.P."/>
            <person name="DasSarma S.L."/>
            <person name="Martinez F.L."/>
            <person name="Guzman D."/>
            <person name="Roberts R.J."/>
            <person name="DasSarma S."/>
        </authorList>
    </citation>
    <scope>NUCLEOTIDE SEQUENCE [LARGE SCALE GENOMIC DNA]</scope>
    <source>
        <strain evidence="2">BOL6-1</strain>
    </source>
</reference>
<dbReference type="AlphaFoldDB" id="A0A4P9TC48"/>
<dbReference type="KEGG" id="npl:FGF80_02920"/>
<evidence type="ECO:0000313" key="1">
    <source>
        <dbReference type="EMBL" id="QCW02248.1"/>
    </source>
</evidence>
<dbReference type="EMBL" id="CP040637">
    <property type="protein sequence ID" value="QCW02248.1"/>
    <property type="molecule type" value="Genomic_DNA"/>
</dbReference>
<dbReference type="GeneID" id="96154883"/>
<evidence type="ECO:0000313" key="2">
    <source>
        <dbReference type="Proteomes" id="UP000307562"/>
    </source>
</evidence>